<organism evidence="2">
    <name type="scientific">Sesamum calycinum</name>
    <dbReference type="NCBI Taxonomy" id="2727403"/>
    <lineage>
        <taxon>Eukaryota</taxon>
        <taxon>Viridiplantae</taxon>
        <taxon>Streptophyta</taxon>
        <taxon>Embryophyta</taxon>
        <taxon>Tracheophyta</taxon>
        <taxon>Spermatophyta</taxon>
        <taxon>Magnoliopsida</taxon>
        <taxon>eudicotyledons</taxon>
        <taxon>Gunneridae</taxon>
        <taxon>Pentapetalae</taxon>
        <taxon>asterids</taxon>
        <taxon>lamiids</taxon>
        <taxon>Lamiales</taxon>
        <taxon>Pedaliaceae</taxon>
        <taxon>Sesamum</taxon>
    </lineage>
</organism>
<evidence type="ECO:0000256" key="1">
    <source>
        <dbReference type="SAM" id="MobiDB-lite"/>
    </source>
</evidence>
<reference evidence="2" key="1">
    <citation type="submission" date="2020-06" db="EMBL/GenBank/DDBJ databases">
        <authorList>
            <person name="Li T."/>
            <person name="Hu X."/>
            <person name="Zhang T."/>
            <person name="Song X."/>
            <person name="Zhang H."/>
            <person name="Dai N."/>
            <person name="Sheng W."/>
            <person name="Hou X."/>
            <person name="Wei L."/>
        </authorList>
    </citation>
    <scope>NUCLEOTIDE SEQUENCE</scope>
    <source>
        <strain evidence="2">KEN8</strain>
        <tissue evidence="2">Leaf</tissue>
    </source>
</reference>
<dbReference type="PANTHER" id="PTHR34210:SF1">
    <property type="entry name" value="OS03G0274700 PROTEIN"/>
    <property type="match status" value="1"/>
</dbReference>
<dbReference type="EMBL" id="JACGWM010000002">
    <property type="protein sequence ID" value="KAL0389930.1"/>
    <property type="molecule type" value="Genomic_DNA"/>
</dbReference>
<comment type="caution">
    <text evidence="2">The sequence shown here is derived from an EMBL/GenBank/DDBJ whole genome shotgun (WGS) entry which is preliminary data.</text>
</comment>
<dbReference type="PANTHER" id="PTHR34210">
    <property type="entry name" value="OS01G0252900 PROTEIN"/>
    <property type="match status" value="1"/>
</dbReference>
<feature type="region of interest" description="Disordered" evidence="1">
    <location>
        <begin position="127"/>
        <end position="153"/>
    </location>
</feature>
<feature type="compositionally biased region" description="Basic and acidic residues" evidence="1">
    <location>
        <begin position="315"/>
        <end position="333"/>
    </location>
</feature>
<feature type="region of interest" description="Disordered" evidence="1">
    <location>
        <begin position="190"/>
        <end position="212"/>
    </location>
</feature>
<feature type="compositionally biased region" description="Basic and acidic residues" evidence="1">
    <location>
        <begin position="131"/>
        <end position="145"/>
    </location>
</feature>
<feature type="region of interest" description="Disordered" evidence="1">
    <location>
        <begin position="286"/>
        <end position="351"/>
    </location>
</feature>
<feature type="compositionally biased region" description="Basic and acidic residues" evidence="1">
    <location>
        <begin position="39"/>
        <end position="60"/>
    </location>
</feature>
<dbReference type="AlphaFoldDB" id="A0AAW2SBJ6"/>
<proteinExistence type="predicted"/>
<evidence type="ECO:0000313" key="2">
    <source>
        <dbReference type="EMBL" id="KAL0389930.1"/>
    </source>
</evidence>
<reference evidence="2" key="2">
    <citation type="journal article" date="2024" name="Plant">
        <title>Genomic evolution and insights into agronomic trait innovations of Sesamum species.</title>
        <authorList>
            <person name="Miao H."/>
            <person name="Wang L."/>
            <person name="Qu L."/>
            <person name="Liu H."/>
            <person name="Sun Y."/>
            <person name="Le M."/>
            <person name="Wang Q."/>
            <person name="Wei S."/>
            <person name="Zheng Y."/>
            <person name="Lin W."/>
            <person name="Duan Y."/>
            <person name="Cao H."/>
            <person name="Xiong S."/>
            <person name="Wang X."/>
            <person name="Wei L."/>
            <person name="Li C."/>
            <person name="Ma Q."/>
            <person name="Ju M."/>
            <person name="Zhao R."/>
            <person name="Li G."/>
            <person name="Mu C."/>
            <person name="Tian Q."/>
            <person name="Mei H."/>
            <person name="Zhang T."/>
            <person name="Gao T."/>
            <person name="Zhang H."/>
        </authorList>
    </citation>
    <scope>NUCLEOTIDE SEQUENCE</scope>
    <source>
        <strain evidence="2">KEN8</strain>
    </source>
</reference>
<protein>
    <submittedName>
        <fullName evidence="2">Uncharacterized protein</fullName>
    </submittedName>
</protein>
<sequence length="351" mass="39819">MRRQGGHYGGDSAAAADYAYGGAGAQMHQNTKSGYYQGRHQEPQLLGDKERGQDETEWRWERDDAQAKLPETPMSPTAPFAGGKNIVYLIVFVGVCACVSLPLSGGKANWVYKSIVCGREAPGSYYQGQRLDPRMSMERQSRGDPRSQPQEEDMDIGYEDIRVLHTFEGFEQRFFDDVMKLSKEQIDAEDAENARHRELVGQRKGSGPSITEQKMPVECSLGGVSLIMCFIDVLIDVQRINAINAQYQEQLVALRARHAGRREEFLRRQSQARQQQYRQIVMEQYPPSGIAPSDPRGFNAEAQEPNRAYNSDSYDSYRDRGRFPGNARDHGYEPKIPYTRGRAYDTGSRYY</sequence>
<feature type="compositionally biased region" description="Basic and acidic residues" evidence="1">
    <location>
        <begin position="190"/>
        <end position="201"/>
    </location>
</feature>
<feature type="region of interest" description="Disordered" evidence="1">
    <location>
        <begin position="31"/>
        <end position="60"/>
    </location>
</feature>
<gene>
    <name evidence="2" type="ORF">Scaly_0350100</name>
</gene>
<accession>A0AAW2SBJ6</accession>
<name>A0AAW2SBJ6_9LAMI</name>